<dbReference type="Proteomes" id="UP000006062">
    <property type="component" value="Chromosome"/>
</dbReference>
<protein>
    <submittedName>
        <fullName evidence="4">Putative glycosyltransferase</fullName>
    </submittedName>
</protein>
<dbReference type="HOGENOM" id="CLU_238221_0_0_6"/>
<dbReference type="Pfam" id="PF13692">
    <property type="entry name" value="Glyco_trans_1_4"/>
    <property type="match status" value="1"/>
</dbReference>
<dbReference type="InterPro" id="IPR001173">
    <property type="entry name" value="Glyco_trans_2-like"/>
</dbReference>
<accession>I3YC80</accession>
<dbReference type="OrthoDB" id="5123492at2"/>
<dbReference type="Gene3D" id="3.40.50.2000">
    <property type="entry name" value="Glycogen Phosphorylase B"/>
    <property type="match status" value="3"/>
</dbReference>
<dbReference type="GO" id="GO:0016757">
    <property type="term" value="F:glycosyltransferase activity"/>
    <property type="evidence" value="ECO:0007669"/>
    <property type="project" value="UniProtKB-ARBA"/>
</dbReference>
<dbReference type="Gene3D" id="3.40.50.150">
    <property type="entry name" value="Vaccinia Virus protein VP39"/>
    <property type="match status" value="1"/>
</dbReference>
<dbReference type="PANTHER" id="PTHR43179:SF7">
    <property type="entry name" value="RHAMNOSYLTRANSFERASE WBBL"/>
    <property type="match status" value="1"/>
</dbReference>
<dbReference type="InterPro" id="IPR028098">
    <property type="entry name" value="Glyco_trans_4-like_N"/>
</dbReference>
<evidence type="ECO:0000259" key="3">
    <source>
        <dbReference type="Pfam" id="PF13439"/>
    </source>
</evidence>
<keyword evidence="1" id="KW-0175">Coiled coil</keyword>
<name>I3YC80_THIV6</name>
<keyword evidence="4" id="KW-0808">Transferase</keyword>
<evidence type="ECO:0000313" key="4">
    <source>
        <dbReference type="EMBL" id="AFL74598.1"/>
    </source>
</evidence>
<dbReference type="InterPro" id="IPR029044">
    <property type="entry name" value="Nucleotide-diphossugar_trans"/>
</dbReference>
<feature type="coiled-coil region" evidence="1">
    <location>
        <begin position="990"/>
        <end position="1043"/>
    </location>
</feature>
<dbReference type="EMBL" id="CP003154">
    <property type="protein sequence ID" value="AFL74598.1"/>
    <property type="molecule type" value="Genomic_DNA"/>
</dbReference>
<proteinExistence type="predicted"/>
<dbReference type="SUPFAM" id="SSF53756">
    <property type="entry name" value="UDP-Glycosyltransferase/glycogen phosphorylase"/>
    <property type="match status" value="2"/>
</dbReference>
<dbReference type="RefSeq" id="WP_014779032.1">
    <property type="nucleotide sequence ID" value="NC_018012.1"/>
</dbReference>
<feature type="domain" description="Glycosyltransferase 2-like" evidence="2">
    <location>
        <begin position="1165"/>
        <end position="1335"/>
    </location>
</feature>
<sequence>MAHQYHRHFDPNAQDSLAKLARMVRPGSEVLDVGAGPGVLASYLMEERACYVDGIEYDPTSAEQGQRFFRALWVADLNLEDPARLVGKARYDFIVCADILEHLVAPEALLPRLAGLLKPDGQLLLSVPNVAHAGLIAELIGGELRYRQEGLLDRTHLRFFTRASLRRLLDDGGLRALTFDQVKVPIEQSEFSPAALTDLAEPVRECLLAGEDAETYQFIVSCVPREAGVTHPGSLDSSASSPVPQPLQNPAPVDIVIPVHAGLTETQACIESVLGAPVVTPFELVVIDDLSPEPALRDWLRGLAGQGRLTLLENAENQGYVVSVNRGMALHPERDVVLLNSDTEVANDWLDRLRAAAYQAPDVGTVTPFANSGATICSYPLFCVDNPLPEGWDVAALDALMRATNPGAGVDLPTSVGYCTYLRRDCLRAVGPFDAEAFGRGYGEENDFSMRARYRGWRHRLAADVFVVHRGGVSFGDAKAALVAKAQLTIRERHPAYDLLVAEHVREDPARDLRERVDWQRLARSPRRRLLFVSHDLGGGVERHLRELAQWLEPWAEVLVLRPAGADGLALSWQRGGETATLTFQRSVDFDRLLAFLRALRIERLHVHHLLGLEEAARRILDALAVPYDLTVHDFLPLCPRINLVDSSGHFCDQPPEADCARCLAADPHARSRDIAAWRALHGAWLLGAARVLAPSRDTAARLRRVWPRLEVRTAAHDQLPHPSENPPPRPRRWSPETPLRIVVLGQLSPVKGLDLLAACARDAASRNLPLEFHLVGYPLGPLPAPTEAPLIVHGPYQETELPARLHFLSPHLAWFPALWPETWSYTLGACLQAGLPVAAPLLGAFPERLASRPWSCLLPIGLDATTTNERLLAFASRTLATLETPPPPVPPATAPDEEALDYRTEYLVPPAPSDPGIKPVANARLAEDFFAGRAARPRPFALRQQTGQPLIDQIVRLREENEALRGGVAERDAVIAQQLSDADRTWSELANHRAQLSELLTQQRAERAELLAQHRTERAELLALHRAERAELVARIERITEALRHRDAEIEVIYRSLSWKLTRPVRGAGRALRATRSRLAPAMRALWQRLPIPPQARFRAKSAVFRATGPLFRGTPAYAAWVEQSRWVAQGLSATAALKTVYPTEPAVENLRIPGGIAQEPRVSVIIPVYNKLDYTLACLDSIARQIPKVPIEVLVVDDGSSDATQAQLEVREDLRYLRNPDNLGFVGSCNRGAQAARGEFLFFLNNDTVVLEGWLDTLVQTLIDIPDAGLVGGKLIYPDGRLQEAGGIIWADASGWNWGRLADPAAPEFNFLRDADYCSGAALLVRRALFEELGGFDARYAPAYYEDTDLAFAVRARGLRVLYQPLSQVIHYEGVTAGTDLTSGMKAYQVRNLERFREKWAAELATHGDAESRPPRLSADRRVRARMLVIDACTPTPDQDSGSLDMLNYLRLLTGFGYRVTFIPASDLLHFGRYTAALQALGVECLYYPHVASVEQVLESRGTEFDAVMLMRVTVAHGLIDKVRAYCPRARIIFNTVDLHFLREQRLAELETGTPSSPSAAEMKQKELAVMARADTTIVISPVEQALLAREAPGVRVRVIPILREIPGRDAGFDERSGLIFVGGFRHPPNIDAMLWFQAEIWPLLRARLPDLELSIVGSHMVPEVKALEGNGIHVLGFVEDIGPIFARARLSVAPLRYGAGQKGKVVTSLGYGVPGVLTRVAAEGLGLGEEEGALLADEPADFAEAVIRLYRDAGLWQRLSDGGLARVEREFSVAANRATLAALLAELDLPAV</sequence>
<dbReference type="Pfam" id="PF13489">
    <property type="entry name" value="Methyltransf_23"/>
    <property type="match status" value="1"/>
</dbReference>
<dbReference type="PANTHER" id="PTHR43179">
    <property type="entry name" value="RHAMNOSYLTRANSFERASE WBBL"/>
    <property type="match status" value="1"/>
</dbReference>
<dbReference type="eggNOG" id="COG2227">
    <property type="taxonomic scope" value="Bacteria"/>
</dbReference>
<dbReference type="CDD" id="cd04186">
    <property type="entry name" value="GT_2_like_c"/>
    <property type="match status" value="1"/>
</dbReference>
<dbReference type="SUPFAM" id="SSF53448">
    <property type="entry name" value="Nucleotide-diphospho-sugar transferases"/>
    <property type="match status" value="2"/>
</dbReference>
<dbReference type="eggNOG" id="COG1216">
    <property type="taxonomic scope" value="Bacteria"/>
</dbReference>
<dbReference type="KEGG" id="tvi:Thivi_2679"/>
<reference evidence="4 5" key="1">
    <citation type="submission" date="2012-06" db="EMBL/GenBank/DDBJ databases">
        <title>Complete sequence of Thiocystis violascens DSM 198.</title>
        <authorList>
            <consortium name="US DOE Joint Genome Institute"/>
            <person name="Lucas S."/>
            <person name="Han J."/>
            <person name="Lapidus A."/>
            <person name="Cheng J.-F."/>
            <person name="Goodwin L."/>
            <person name="Pitluck S."/>
            <person name="Peters L."/>
            <person name="Ovchinnikova G."/>
            <person name="Teshima H."/>
            <person name="Detter J.C."/>
            <person name="Han C."/>
            <person name="Tapia R."/>
            <person name="Land M."/>
            <person name="Hauser L."/>
            <person name="Kyrpides N."/>
            <person name="Ivanova N."/>
            <person name="Pagani I."/>
            <person name="Vogl K."/>
            <person name="Liu Z."/>
            <person name="Frigaard N.-U."/>
            <person name="Bryant D."/>
            <person name="Woyke T."/>
        </authorList>
    </citation>
    <scope>NUCLEOTIDE SEQUENCE [LARGE SCALE GENOMIC DNA]</scope>
    <source>
        <strain evidence="5">ATCC 17096 / DSM 198 / 6111</strain>
    </source>
</reference>
<dbReference type="InterPro" id="IPR029063">
    <property type="entry name" value="SAM-dependent_MTases_sf"/>
</dbReference>
<dbReference type="eggNOG" id="COG0711">
    <property type="taxonomic scope" value="Bacteria"/>
</dbReference>
<feature type="domain" description="Glycosyltransferase subfamily 4-like N-terminal" evidence="3">
    <location>
        <begin position="539"/>
        <end position="707"/>
    </location>
</feature>
<dbReference type="Gene3D" id="3.90.550.10">
    <property type="entry name" value="Spore Coat Polysaccharide Biosynthesis Protein SpsA, Chain A"/>
    <property type="match status" value="2"/>
</dbReference>
<evidence type="ECO:0000313" key="5">
    <source>
        <dbReference type="Proteomes" id="UP000006062"/>
    </source>
</evidence>
<dbReference type="STRING" id="765911.Thivi_2679"/>
<organism evidence="4 5">
    <name type="scientific">Thiocystis violascens (strain ATCC 17096 / DSM 198 / 6111)</name>
    <name type="common">Chromatium violascens</name>
    <dbReference type="NCBI Taxonomy" id="765911"/>
    <lineage>
        <taxon>Bacteria</taxon>
        <taxon>Pseudomonadati</taxon>
        <taxon>Pseudomonadota</taxon>
        <taxon>Gammaproteobacteria</taxon>
        <taxon>Chromatiales</taxon>
        <taxon>Chromatiaceae</taxon>
        <taxon>Thiocystis</taxon>
    </lineage>
</organism>
<gene>
    <name evidence="4" type="ordered locus">Thivi_2679</name>
</gene>
<keyword evidence="5" id="KW-1185">Reference proteome</keyword>
<evidence type="ECO:0000259" key="2">
    <source>
        <dbReference type="Pfam" id="PF00535"/>
    </source>
</evidence>
<feature type="domain" description="Glycosyltransferase 2-like" evidence="2">
    <location>
        <begin position="255"/>
        <end position="366"/>
    </location>
</feature>
<evidence type="ECO:0000256" key="1">
    <source>
        <dbReference type="SAM" id="Coils"/>
    </source>
</evidence>
<dbReference type="SUPFAM" id="SSF53335">
    <property type="entry name" value="S-adenosyl-L-methionine-dependent methyltransferases"/>
    <property type="match status" value="1"/>
</dbReference>
<dbReference type="Pfam" id="PF13439">
    <property type="entry name" value="Glyco_transf_4"/>
    <property type="match status" value="1"/>
</dbReference>
<dbReference type="Pfam" id="PF00535">
    <property type="entry name" value="Glycos_transf_2"/>
    <property type="match status" value="2"/>
</dbReference>
<dbReference type="CDD" id="cd02440">
    <property type="entry name" value="AdoMet_MTases"/>
    <property type="match status" value="1"/>
</dbReference>
<dbReference type="eggNOG" id="COG0438">
    <property type="taxonomic scope" value="Bacteria"/>
</dbReference>